<dbReference type="InterPro" id="IPR016024">
    <property type="entry name" value="ARM-type_fold"/>
</dbReference>
<dbReference type="InterPro" id="IPR014825">
    <property type="entry name" value="DNA_alkylation"/>
</dbReference>
<dbReference type="eggNOG" id="COG4912">
    <property type="taxonomic scope" value="Bacteria"/>
</dbReference>
<reference evidence="1 2" key="1">
    <citation type="submission" date="2017-02" db="EMBL/GenBank/DDBJ databases">
        <authorList>
            <person name="Peterson S.W."/>
        </authorList>
    </citation>
    <scope>NUCLEOTIDE SEQUENCE [LARGE SCALE GENOMIC DNA]</scope>
    <source>
        <strain evidence="1 2">ATCC 43324</strain>
    </source>
</reference>
<evidence type="ECO:0000313" key="1">
    <source>
        <dbReference type="EMBL" id="SJZ62826.1"/>
    </source>
</evidence>
<dbReference type="PANTHER" id="PTHR34070">
    <property type="entry name" value="ARMADILLO-TYPE FOLD"/>
    <property type="match status" value="1"/>
</dbReference>
<dbReference type="STRING" id="28136.SAMN02745202_00663"/>
<dbReference type="EMBL" id="FUXK01000005">
    <property type="protein sequence ID" value="SJZ62826.1"/>
    <property type="molecule type" value="Genomic_DNA"/>
</dbReference>
<name>A0A1T4M7L0_9BACT</name>
<gene>
    <name evidence="1" type="ORF">SAMN02745202_00663</name>
</gene>
<dbReference type="Pfam" id="PF08713">
    <property type="entry name" value="DNA_alkylation"/>
    <property type="match status" value="1"/>
</dbReference>
<proteinExistence type="predicted"/>
<dbReference type="AlphaFoldDB" id="A0A1T4M7L0"/>
<dbReference type="CDD" id="cd06561">
    <property type="entry name" value="AlkD_like"/>
    <property type="match status" value="1"/>
</dbReference>
<dbReference type="SUPFAM" id="SSF48371">
    <property type="entry name" value="ARM repeat"/>
    <property type="match status" value="1"/>
</dbReference>
<dbReference type="PANTHER" id="PTHR34070:SF1">
    <property type="entry name" value="DNA ALKYLATION REPAIR PROTEIN"/>
    <property type="match status" value="1"/>
</dbReference>
<accession>A0A1T4M7L0</accession>
<dbReference type="RefSeq" id="WP_025070175.1">
    <property type="nucleotide sequence ID" value="NZ_FUXK01000005.1"/>
</dbReference>
<protein>
    <submittedName>
        <fullName evidence="1">3-methyladenine DNA glycosylase AlkD</fullName>
    </submittedName>
</protein>
<evidence type="ECO:0000313" key="2">
    <source>
        <dbReference type="Proteomes" id="UP000190065"/>
    </source>
</evidence>
<dbReference type="Proteomes" id="UP000190065">
    <property type="component" value="Unassembled WGS sequence"/>
</dbReference>
<dbReference type="Gene3D" id="1.25.10.90">
    <property type="match status" value="1"/>
</dbReference>
<organism evidence="1 2">
    <name type="scientific">Segatella oulorum</name>
    <dbReference type="NCBI Taxonomy" id="28136"/>
    <lineage>
        <taxon>Bacteria</taxon>
        <taxon>Pseudomonadati</taxon>
        <taxon>Bacteroidota</taxon>
        <taxon>Bacteroidia</taxon>
        <taxon>Bacteroidales</taxon>
        <taxon>Prevotellaceae</taxon>
        <taxon>Segatella</taxon>
    </lineage>
</organism>
<sequence length="243" mass="28494">MKHIVVEITAALEALSDAEKKAIFPKFFRAGKGEYGEGDRFLGVVVPQVRAVAKQHRNLTLDELHALLQSEWHEVRLCALTILKEQFKKADDMLRKQLFDFYLAHTQRINNWDLVDCSCYAVVGEYLLDKPRDILYRLAESPLLWDNRIAIVSTFAFIRKNQLDDVYALSDQLMHHPHDLIHKAVGWMLREAGKRNPQRLYDYVMSRRVEMPRTMLRYAIEKFSQEERAILMAVTERNLHIIE</sequence>